<dbReference type="InterPro" id="IPR006869">
    <property type="entry name" value="DUF547"/>
</dbReference>
<dbReference type="PROSITE" id="PS51354">
    <property type="entry name" value="GLUTAREDOXIN_2"/>
    <property type="match status" value="1"/>
</dbReference>
<dbReference type="Pfam" id="PF00462">
    <property type="entry name" value="Glutaredoxin"/>
    <property type="match status" value="1"/>
</dbReference>
<dbReference type="InterPro" id="IPR036390">
    <property type="entry name" value="WH_DNA-bd_sf"/>
</dbReference>
<dbReference type="STRING" id="1157962.A0A250X7M4"/>
<dbReference type="GO" id="GO:0035556">
    <property type="term" value="P:intracellular signal transduction"/>
    <property type="evidence" value="ECO:0007669"/>
    <property type="project" value="InterPro"/>
</dbReference>
<dbReference type="Gene3D" id="3.40.30.10">
    <property type="entry name" value="Glutaredoxin"/>
    <property type="match status" value="1"/>
</dbReference>
<evidence type="ECO:0000259" key="1">
    <source>
        <dbReference type="PROSITE" id="PS50186"/>
    </source>
</evidence>
<dbReference type="Pfam" id="PF00610">
    <property type="entry name" value="DEP"/>
    <property type="match status" value="1"/>
</dbReference>
<dbReference type="Proteomes" id="UP000232323">
    <property type="component" value="Unassembled WGS sequence"/>
</dbReference>
<organism evidence="2 3">
    <name type="scientific">Chlamydomonas eustigma</name>
    <dbReference type="NCBI Taxonomy" id="1157962"/>
    <lineage>
        <taxon>Eukaryota</taxon>
        <taxon>Viridiplantae</taxon>
        <taxon>Chlorophyta</taxon>
        <taxon>core chlorophytes</taxon>
        <taxon>Chlorophyceae</taxon>
        <taxon>CS clade</taxon>
        <taxon>Chlamydomonadales</taxon>
        <taxon>Chlamydomonadaceae</taxon>
        <taxon>Chlamydomonas</taxon>
    </lineage>
</organism>
<evidence type="ECO:0000313" key="2">
    <source>
        <dbReference type="EMBL" id="GAX78919.1"/>
    </source>
</evidence>
<dbReference type="SUPFAM" id="SSF52833">
    <property type="entry name" value="Thioredoxin-like"/>
    <property type="match status" value="1"/>
</dbReference>
<dbReference type="Pfam" id="PF04784">
    <property type="entry name" value="DUF547"/>
    <property type="match status" value="1"/>
</dbReference>
<dbReference type="InterPro" id="IPR036388">
    <property type="entry name" value="WH-like_DNA-bd_sf"/>
</dbReference>
<dbReference type="PANTHER" id="PTHR46361">
    <property type="entry name" value="ELECTRON CARRIER/ PROTEIN DISULFIDE OXIDOREDUCTASE"/>
    <property type="match status" value="1"/>
</dbReference>
<feature type="domain" description="DEP" evidence="1">
    <location>
        <begin position="207"/>
        <end position="272"/>
    </location>
</feature>
<proteinExistence type="predicted"/>
<keyword evidence="3" id="KW-1185">Reference proteome</keyword>
<dbReference type="OrthoDB" id="418495at2759"/>
<dbReference type="PANTHER" id="PTHR46361:SF3">
    <property type="entry name" value="ELECTRON CARRIER_ PROTEIN DISULFIDE OXIDOREDUCTASE"/>
    <property type="match status" value="1"/>
</dbReference>
<dbReference type="EMBL" id="BEGY01000037">
    <property type="protein sequence ID" value="GAX78919.1"/>
    <property type="molecule type" value="Genomic_DNA"/>
</dbReference>
<dbReference type="SUPFAM" id="SSF46785">
    <property type="entry name" value="Winged helix' DNA-binding domain"/>
    <property type="match status" value="1"/>
</dbReference>
<reference evidence="2 3" key="1">
    <citation type="submission" date="2017-08" db="EMBL/GenBank/DDBJ databases">
        <title>Acidophilic green algal genome provides insights into adaptation to an acidic environment.</title>
        <authorList>
            <person name="Hirooka S."/>
            <person name="Hirose Y."/>
            <person name="Kanesaki Y."/>
            <person name="Higuchi S."/>
            <person name="Fujiwara T."/>
            <person name="Onuma R."/>
            <person name="Era A."/>
            <person name="Ohbayashi R."/>
            <person name="Uzuka A."/>
            <person name="Nozaki H."/>
            <person name="Yoshikawa H."/>
            <person name="Miyagishima S.Y."/>
        </authorList>
    </citation>
    <scope>NUCLEOTIDE SEQUENCE [LARGE SCALE GENOMIC DNA]</scope>
    <source>
        <strain evidence="2 3">NIES-2499</strain>
    </source>
</reference>
<accession>A0A250X7M4</accession>
<name>A0A250X7M4_9CHLO</name>
<sequence>MISSVNIKGNLVRYHKQCRHQGMRKCDNPRLAVATTHSQLHSEINDHEQTDIKTARVVVISTPACPYCSAAKNALASEGIEFNEIDVSQEDQVPLRALVQEITGRKTVPQIFLKGSSIGGSDDLARMLEDGSFQTLLATEPADTPALPARLMEEAVASKDRNEKKAQEAAKRETERSGLVNICAAMSDSTSGLERVQRDSRGVKVPAFTGRQLVNWLMKEQESVKNREEAAALARAFIENNLISALYEPGSHERGPSSSFIDSDNEWFMLVSEAPAPKPGQALNTHYWWSRTETRHANQVAAELRQLILELYSKYLSPDGRSVDYKRMGEDPLFRKYVNATAELQQVDIEPLSSIELTALFINLYNALIIHALVVLGTDMLSNASTRSRFFTCAKYCIGGNEYTADDMENGVLRGNRPAASNIWSILGLPQFSKGQFPHKADPRRVKVADVLDPRIHFALVCGAKSCPPIKLYTADNLDEGLNAAGEAFCGSEIEVDKVQRVVRMSKIFKWYASDFGANQTERLRWLLPFLKGRAYEELQELLKGRHTIKIVYKEYDWSVNSS</sequence>
<comment type="caution">
    <text evidence="2">The sequence shown here is derived from an EMBL/GenBank/DDBJ whole genome shotgun (WGS) entry which is preliminary data.</text>
</comment>
<dbReference type="PRINTS" id="PR00160">
    <property type="entry name" value="GLUTAREDOXIN"/>
</dbReference>
<gene>
    <name evidence="2" type="ORF">CEUSTIGMA_g6358.t1</name>
</gene>
<dbReference type="PROSITE" id="PS50186">
    <property type="entry name" value="DEP"/>
    <property type="match status" value="1"/>
</dbReference>
<dbReference type="Gene3D" id="1.10.10.10">
    <property type="entry name" value="Winged helix-like DNA-binding domain superfamily/Winged helix DNA-binding domain"/>
    <property type="match status" value="1"/>
</dbReference>
<dbReference type="AlphaFoldDB" id="A0A250X7M4"/>
<dbReference type="SMART" id="SM00049">
    <property type="entry name" value="DEP"/>
    <property type="match status" value="1"/>
</dbReference>
<dbReference type="InterPro" id="IPR014025">
    <property type="entry name" value="Glutaredoxin_subgr"/>
</dbReference>
<dbReference type="CDD" id="cd02066">
    <property type="entry name" value="GRX_family"/>
    <property type="match status" value="1"/>
</dbReference>
<dbReference type="InterPro" id="IPR002109">
    <property type="entry name" value="Glutaredoxin"/>
</dbReference>
<dbReference type="InterPro" id="IPR036249">
    <property type="entry name" value="Thioredoxin-like_sf"/>
</dbReference>
<evidence type="ECO:0000313" key="3">
    <source>
        <dbReference type="Proteomes" id="UP000232323"/>
    </source>
</evidence>
<protein>
    <recommendedName>
        <fullName evidence="1">DEP domain-containing protein</fullName>
    </recommendedName>
</protein>
<dbReference type="InterPro" id="IPR000591">
    <property type="entry name" value="DEP_dom"/>
</dbReference>